<evidence type="ECO:0000313" key="8">
    <source>
        <dbReference type="Proteomes" id="UP001372834"/>
    </source>
</evidence>
<keyword evidence="2 5" id="KW-0812">Transmembrane</keyword>
<protein>
    <recommendedName>
        <fullName evidence="6">Cationic amino acid transporter C-terminal domain-containing protein</fullName>
    </recommendedName>
</protein>
<dbReference type="GO" id="GO:0000064">
    <property type="term" value="F:L-ornithine transmembrane transporter activity"/>
    <property type="evidence" value="ECO:0007669"/>
    <property type="project" value="TreeGrafter"/>
</dbReference>
<sequence length="551" mass="59214">MGCGSLTKKLFKVRKLNTEDAVETKLARVLSTFDLTLLGVGSTLGVGIYVLTGEVARESAGPAVVISFLLAAIASAFAGFCYAEFGARVPKSGSAYVYCYCTVGEFIAFLIGWNLILEYVIGTASVTKAFSTYLDEMVDNKISKFLRSIAPIDSPLLGEYPDFLAFGIVVTLSVCLALGLRGSTTLNNIFTCLNLCVVVFVIVVGAINADPNNWSIPESQVPPWGGEGGFAPFGISGIIKGAATCFYGFIGFDCIATTGEEAKTPKKSIPLAINVNAPLSSIFDAIGWITAKWIVSIGALFGLLPSLMGSLLPLPRIIYAMANDGLLFRSLGKVSERFQSPLLGTVLSGFFTGIMAMIFNLSQLIDMMSIGTLLAYTIVASCVLLLRLNELFILFLQGLGVGSDGILSTVQRSFLHRARSLVIAAAMSCVVYVPNDIADGNPWAVAVLAVLVSVAVLLLCVIAIQPKSKQKLYFQVPLIPLVPAVSIAFNLYLMLMLDPVTWIRFGVWLAIGILIYFTYGIRNSVLNNIQRSYTLSKETVSTSFGEFTDKY</sequence>
<dbReference type="AlphaFoldDB" id="A0AAN8S728"/>
<feature type="transmembrane region" description="Helical" evidence="5">
    <location>
        <begin position="340"/>
        <end position="361"/>
    </location>
</feature>
<dbReference type="PANTHER" id="PTHR43243">
    <property type="entry name" value="INNER MEMBRANE TRANSPORTER YGJI-RELATED"/>
    <property type="match status" value="1"/>
</dbReference>
<feature type="transmembrane region" description="Helical" evidence="5">
    <location>
        <begin position="163"/>
        <end position="180"/>
    </location>
</feature>
<dbReference type="GO" id="GO:0015189">
    <property type="term" value="F:L-lysine transmembrane transporter activity"/>
    <property type="evidence" value="ECO:0007669"/>
    <property type="project" value="TreeGrafter"/>
</dbReference>
<dbReference type="Pfam" id="PF13520">
    <property type="entry name" value="AA_permease_2"/>
    <property type="match status" value="1"/>
</dbReference>
<dbReference type="Pfam" id="PF13906">
    <property type="entry name" value="AA_permease_C"/>
    <property type="match status" value="1"/>
</dbReference>
<feature type="transmembrane region" description="Helical" evidence="5">
    <location>
        <begin position="297"/>
        <end position="319"/>
    </location>
</feature>
<dbReference type="PIRSF" id="PIRSF006060">
    <property type="entry name" value="AA_transporter"/>
    <property type="match status" value="1"/>
</dbReference>
<evidence type="ECO:0000313" key="7">
    <source>
        <dbReference type="EMBL" id="KAK6618454.1"/>
    </source>
</evidence>
<dbReference type="Gene3D" id="1.20.1740.10">
    <property type="entry name" value="Amino acid/polyamine transporter I"/>
    <property type="match status" value="2"/>
</dbReference>
<feature type="transmembrane region" description="Helical" evidence="5">
    <location>
        <begin position="443"/>
        <end position="464"/>
    </location>
</feature>
<feature type="transmembrane region" description="Helical" evidence="5">
    <location>
        <begin position="63"/>
        <end position="83"/>
    </location>
</feature>
<comment type="caution">
    <text evidence="7">The sequence shown here is derived from an EMBL/GenBank/DDBJ whole genome shotgun (WGS) entry which is preliminary data.</text>
</comment>
<evidence type="ECO:0000256" key="2">
    <source>
        <dbReference type="ARBA" id="ARBA00022692"/>
    </source>
</evidence>
<dbReference type="GO" id="GO:0097638">
    <property type="term" value="P:L-arginine import across plasma membrane"/>
    <property type="evidence" value="ECO:0007669"/>
    <property type="project" value="TreeGrafter"/>
</dbReference>
<dbReference type="GO" id="GO:0061459">
    <property type="term" value="F:L-arginine transmembrane transporter activity"/>
    <property type="evidence" value="ECO:0007669"/>
    <property type="project" value="TreeGrafter"/>
</dbReference>
<reference evidence="7 8" key="1">
    <citation type="submission" date="2023-10" db="EMBL/GenBank/DDBJ databases">
        <title>Genomes of two closely related lineages of the louse Polyplax serrata with different host specificities.</title>
        <authorList>
            <person name="Martinu J."/>
            <person name="Tarabai H."/>
            <person name="Stefka J."/>
            <person name="Hypsa V."/>
        </authorList>
    </citation>
    <scope>NUCLEOTIDE SEQUENCE [LARGE SCALE GENOMIC DNA]</scope>
    <source>
        <strain evidence="7">HR10_N</strain>
    </source>
</reference>
<evidence type="ECO:0000256" key="1">
    <source>
        <dbReference type="ARBA" id="ARBA00004141"/>
    </source>
</evidence>
<evidence type="ECO:0000256" key="5">
    <source>
        <dbReference type="SAM" id="Phobius"/>
    </source>
</evidence>
<feature type="transmembrane region" description="Helical" evidence="5">
    <location>
        <begin position="501"/>
        <end position="521"/>
    </location>
</feature>
<feature type="transmembrane region" description="Helical" evidence="5">
    <location>
        <begin position="33"/>
        <end position="51"/>
    </location>
</feature>
<dbReference type="PANTHER" id="PTHR43243:SF105">
    <property type="entry name" value="CATIONIC AMINO ACID TRANSPORTER C-TERMINAL DOMAIN-CONTAINING PROTEIN"/>
    <property type="match status" value="1"/>
</dbReference>
<evidence type="ECO:0000256" key="4">
    <source>
        <dbReference type="ARBA" id="ARBA00023136"/>
    </source>
</evidence>
<evidence type="ECO:0000256" key="3">
    <source>
        <dbReference type="ARBA" id="ARBA00022989"/>
    </source>
</evidence>
<organism evidence="7 8">
    <name type="scientific">Polyplax serrata</name>
    <name type="common">Common mouse louse</name>
    <dbReference type="NCBI Taxonomy" id="468196"/>
    <lineage>
        <taxon>Eukaryota</taxon>
        <taxon>Metazoa</taxon>
        <taxon>Ecdysozoa</taxon>
        <taxon>Arthropoda</taxon>
        <taxon>Hexapoda</taxon>
        <taxon>Insecta</taxon>
        <taxon>Pterygota</taxon>
        <taxon>Neoptera</taxon>
        <taxon>Paraneoptera</taxon>
        <taxon>Psocodea</taxon>
        <taxon>Troctomorpha</taxon>
        <taxon>Phthiraptera</taxon>
        <taxon>Anoplura</taxon>
        <taxon>Polyplacidae</taxon>
        <taxon>Polyplax</taxon>
    </lineage>
</organism>
<comment type="subcellular location">
    <subcellularLocation>
        <location evidence="1">Membrane</location>
        <topology evidence="1">Multi-pass membrane protein</topology>
    </subcellularLocation>
</comment>
<feature type="transmembrane region" description="Helical" evidence="5">
    <location>
        <begin position="229"/>
        <end position="250"/>
    </location>
</feature>
<dbReference type="InterPro" id="IPR002293">
    <property type="entry name" value="AA/rel_permease1"/>
</dbReference>
<accession>A0AAN8S728</accession>
<feature type="transmembrane region" description="Helical" evidence="5">
    <location>
        <begin position="95"/>
        <end position="116"/>
    </location>
</feature>
<feature type="domain" description="Cationic amino acid transporter C-terminal" evidence="6">
    <location>
        <begin position="474"/>
        <end position="524"/>
    </location>
</feature>
<evidence type="ECO:0000259" key="6">
    <source>
        <dbReference type="Pfam" id="PF13906"/>
    </source>
</evidence>
<proteinExistence type="predicted"/>
<feature type="transmembrane region" description="Helical" evidence="5">
    <location>
        <begin position="192"/>
        <end position="209"/>
    </location>
</feature>
<dbReference type="GO" id="GO:0005886">
    <property type="term" value="C:plasma membrane"/>
    <property type="evidence" value="ECO:0007669"/>
    <property type="project" value="TreeGrafter"/>
</dbReference>
<name>A0AAN8S728_POLSC</name>
<keyword evidence="4 5" id="KW-0472">Membrane</keyword>
<keyword evidence="3 5" id="KW-1133">Transmembrane helix</keyword>
<feature type="transmembrane region" description="Helical" evidence="5">
    <location>
        <begin position="476"/>
        <end position="495"/>
    </location>
</feature>
<dbReference type="Proteomes" id="UP001372834">
    <property type="component" value="Unassembled WGS sequence"/>
</dbReference>
<feature type="transmembrane region" description="Helical" evidence="5">
    <location>
        <begin position="367"/>
        <end position="386"/>
    </location>
</feature>
<gene>
    <name evidence="7" type="ORF">RUM43_013647</name>
</gene>
<dbReference type="InterPro" id="IPR029485">
    <property type="entry name" value="CAT_C"/>
</dbReference>
<dbReference type="EMBL" id="JAWJWE010000042">
    <property type="protein sequence ID" value="KAK6618454.1"/>
    <property type="molecule type" value="Genomic_DNA"/>
</dbReference>